<sequence>MLNNLTGLRFYTAFWVFLYHFCVYTGGMDNFFVKKGYLGVDIFFVLSGFILTYAYHKSFILEKVTSRKYYNFLVKRFAKIYPLQILTFVIVGILLLVGKYIFHQKDLIIRPDHIVSNLLMIHAWNINDALSWNTHSWSLSDEWFAYLFLFISATFIIKLNKFWGRIILGAVVLFFIVRWFNIENFDLNEYTYKGLERIIPEFFLGILIGLLRFDFTVSKKAASLIFAASILILLTLTITDYKVDALCMLLFAGMIYSLSFPTYFDKLFNSKRIVYLGNISFAFYMFQLTAFYLFKPVQNYIAQLNISEYISGSIELLILALLNLLMASLAFKYFEEPVRLYILKKMIKNN</sequence>
<feature type="transmembrane region" description="Helical" evidence="1">
    <location>
        <begin position="80"/>
        <end position="102"/>
    </location>
</feature>
<feature type="transmembrane region" description="Helical" evidence="1">
    <location>
        <begin position="36"/>
        <end position="55"/>
    </location>
</feature>
<proteinExistence type="predicted"/>
<name>A0ABY1R5P6_9FLAO</name>
<keyword evidence="3" id="KW-0808">Transferase</keyword>
<feature type="transmembrane region" description="Helical" evidence="1">
    <location>
        <begin position="166"/>
        <end position="182"/>
    </location>
</feature>
<feature type="transmembrane region" description="Helical" evidence="1">
    <location>
        <begin position="143"/>
        <end position="159"/>
    </location>
</feature>
<dbReference type="Pfam" id="PF01757">
    <property type="entry name" value="Acyl_transf_3"/>
    <property type="match status" value="1"/>
</dbReference>
<evidence type="ECO:0000313" key="4">
    <source>
        <dbReference type="Proteomes" id="UP001158050"/>
    </source>
</evidence>
<feature type="transmembrane region" description="Helical" evidence="1">
    <location>
        <begin position="222"/>
        <end position="239"/>
    </location>
</feature>
<comment type="caution">
    <text evidence="3">The sequence shown here is derived from an EMBL/GenBank/DDBJ whole genome shotgun (WGS) entry which is preliminary data.</text>
</comment>
<feature type="transmembrane region" description="Helical" evidence="1">
    <location>
        <begin position="245"/>
        <end position="264"/>
    </location>
</feature>
<evidence type="ECO:0000259" key="2">
    <source>
        <dbReference type="Pfam" id="PF01757"/>
    </source>
</evidence>
<feature type="domain" description="Acyltransferase 3" evidence="2">
    <location>
        <begin position="4"/>
        <end position="321"/>
    </location>
</feature>
<keyword evidence="3" id="KW-0012">Acyltransferase</keyword>
<dbReference type="Proteomes" id="UP001158050">
    <property type="component" value="Unassembled WGS sequence"/>
</dbReference>
<dbReference type="InterPro" id="IPR002656">
    <property type="entry name" value="Acyl_transf_3_dom"/>
</dbReference>
<dbReference type="GO" id="GO:0016746">
    <property type="term" value="F:acyltransferase activity"/>
    <property type="evidence" value="ECO:0007669"/>
    <property type="project" value="UniProtKB-KW"/>
</dbReference>
<organism evidence="3 4">
    <name type="scientific">Epilithonimonas pallida</name>
    <dbReference type="NCBI Taxonomy" id="373671"/>
    <lineage>
        <taxon>Bacteria</taxon>
        <taxon>Pseudomonadati</taxon>
        <taxon>Bacteroidota</taxon>
        <taxon>Flavobacteriia</taxon>
        <taxon>Flavobacteriales</taxon>
        <taxon>Weeksellaceae</taxon>
        <taxon>Chryseobacterium group</taxon>
        <taxon>Epilithonimonas</taxon>
    </lineage>
</organism>
<dbReference type="RefSeq" id="WP_283417843.1">
    <property type="nucleotide sequence ID" value="NZ_FXUO01000009.1"/>
</dbReference>
<gene>
    <name evidence="3" type="ORF">SAMN05421679_10965</name>
</gene>
<keyword evidence="1" id="KW-0812">Transmembrane</keyword>
<keyword evidence="4" id="KW-1185">Reference proteome</keyword>
<feature type="transmembrane region" description="Helical" evidence="1">
    <location>
        <begin position="6"/>
        <end position="24"/>
    </location>
</feature>
<keyword evidence="1" id="KW-1133">Transmembrane helix</keyword>
<keyword evidence="1" id="KW-0472">Membrane</keyword>
<dbReference type="PANTHER" id="PTHR23028">
    <property type="entry name" value="ACETYLTRANSFERASE"/>
    <property type="match status" value="1"/>
</dbReference>
<evidence type="ECO:0000256" key="1">
    <source>
        <dbReference type="SAM" id="Phobius"/>
    </source>
</evidence>
<feature type="transmembrane region" description="Helical" evidence="1">
    <location>
        <begin position="198"/>
        <end position="215"/>
    </location>
</feature>
<dbReference type="EMBL" id="FXUO01000009">
    <property type="protein sequence ID" value="SMP96493.1"/>
    <property type="molecule type" value="Genomic_DNA"/>
</dbReference>
<reference evidence="3 4" key="1">
    <citation type="submission" date="2017-05" db="EMBL/GenBank/DDBJ databases">
        <authorList>
            <person name="Varghese N."/>
            <person name="Submissions S."/>
        </authorList>
    </citation>
    <scope>NUCLEOTIDE SEQUENCE [LARGE SCALE GENOMIC DNA]</scope>
    <source>
        <strain evidence="3 4">DSM 18015</strain>
    </source>
</reference>
<evidence type="ECO:0000313" key="3">
    <source>
        <dbReference type="EMBL" id="SMP96493.1"/>
    </source>
</evidence>
<feature type="transmembrane region" description="Helical" evidence="1">
    <location>
        <begin position="273"/>
        <end position="294"/>
    </location>
</feature>
<protein>
    <submittedName>
        <fullName evidence="3">Peptidoglycan/LPS O-acetylase OafA/YrhL, contains acyltransferase and SGNH-hydrolase domains</fullName>
    </submittedName>
</protein>
<accession>A0ABY1R5P6</accession>
<dbReference type="InterPro" id="IPR050879">
    <property type="entry name" value="Acyltransferase_3"/>
</dbReference>
<feature type="transmembrane region" description="Helical" evidence="1">
    <location>
        <begin position="314"/>
        <end position="334"/>
    </location>
</feature>